<evidence type="ECO:0000256" key="6">
    <source>
        <dbReference type="RuleBase" id="RU000553"/>
    </source>
</evidence>
<evidence type="ECO:0000313" key="10">
    <source>
        <dbReference type="Proteomes" id="UP001487740"/>
    </source>
</evidence>
<dbReference type="InterPro" id="IPR017968">
    <property type="entry name" value="Acylphosphatase_CS"/>
</dbReference>
<evidence type="ECO:0000256" key="1">
    <source>
        <dbReference type="ARBA" id="ARBA00005614"/>
    </source>
</evidence>
<dbReference type="AlphaFoldDB" id="A0AAW0UWN1"/>
<keyword evidence="3 5" id="KW-0378">Hydrolase</keyword>
<dbReference type="PROSITE" id="PS00151">
    <property type="entry name" value="ACYLPHOSPHATASE_2"/>
    <property type="match status" value="1"/>
</dbReference>
<accession>A0AAW0UWN1</accession>
<dbReference type="PANTHER" id="PTHR10029:SF3">
    <property type="entry name" value="ACYLPHOSPHATASE-RELATED"/>
    <property type="match status" value="1"/>
</dbReference>
<reference evidence="9 10" key="1">
    <citation type="submission" date="2023-03" db="EMBL/GenBank/DDBJ databases">
        <title>High-quality genome of Scylla paramamosain provides insights in environmental adaptation.</title>
        <authorList>
            <person name="Zhang L."/>
        </authorList>
    </citation>
    <scope>NUCLEOTIDE SEQUENCE [LARGE SCALE GENOMIC DNA]</scope>
    <source>
        <strain evidence="9">LZ_2023a</strain>
        <tissue evidence="9">Muscle</tissue>
    </source>
</reference>
<protein>
    <recommendedName>
        <fullName evidence="2 5">Acylphosphatase</fullName>
        <ecNumber evidence="2 5">3.6.1.7</ecNumber>
    </recommendedName>
</protein>
<dbReference type="GO" id="GO:0003998">
    <property type="term" value="F:acylphosphatase activity"/>
    <property type="evidence" value="ECO:0007669"/>
    <property type="project" value="UniProtKB-EC"/>
</dbReference>
<gene>
    <name evidence="9" type="ORF">O3P69_000565</name>
</gene>
<dbReference type="FunFam" id="3.30.70.100:FF:000011">
    <property type="entry name" value="Acylphosphatase"/>
    <property type="match status" value="1"/>
</dbReference>
<dbReference type="PROSITE" id="PS51160">
    <property type="entry name" value="ACYLPHOSPHATASE_3"/>
    <property type="match status" value="1"/>
</dbReference>
<dbReference type="EC" id="3.6.1.7" evidence="2 5"/>
<comment type="similarity">
    <text evidence="1 7">Belongs to the acylphosphatase family.</text>
</comment>
<dbReference type="Gene3D" id="3.30.70.100">
    <property type="match status" value="1"/>
</dbReference>
<comment type="catalytic activity">
    <reaction evidence="4 5 6">
        <text>an acyl phosphate + H2O = a carboxylate + phosphate + H(+)</text>
        <dbReference type="Rhea" id="RHEA:14965"/>
        <dbReference type="ChEBI" id="CHEBI:15377"/>
        <dbReference type="ChEBI" id="CHEBI:15378"/>
        <dbReference type="ChEBI" id="CHEBI:29067"/>
        <dbReference type="ChEBI" id="CHEBI:43474"/>
        <dbReference type="ChEBI" id="CHEBI:59918"/>
        <dbReference type="EC" id="3.6.1.7"/>
    </reaction>
</comment>
<evidence type="ECO:0000256" key="5">
    <source>
        <dbReference type="PROSITE-ProRule" id="PRU00520"/>
    </source>
</evidence>
<name>A0AAW0UWN1_SCYPA</name>
<dbReference type="InterPro" id="IPR020456">
    <property type="entry name" value="Acylphosphatase"/>
</dbReference>
<feature type="domain" description="Acylphosphatase-like" evidence="8">
    <location>
        <begin position="30"/>
        <end position="120"/>
    </location>
</feature>
<evidence type="ECO:0000256" key="7">
    <source>
        <dbReference type="RuleBase" id="RU004168"/>
    </source>
</evidence>
<proteinExistence type="inferred from homology"/>
<comment type="caution">
    <text evidence="9">The sequence shown here is derived from an EMBL/GenBank/DDBJ whole genome shotgun (WGS) entry which is preliminary data.</text>
</comment>
<dbReference type="InterPro" id="IPR036046">
    <property type="entry name" value="Acylphosphatase-like_dom_sf"/>
</dbReference>
<evidence type="ECO:0000259" key="8">
    <source>
        <dbReference type="PROSITE" id="PS51160"/>
    </source>
</evidence>
<dbReference type="InterPro" id="IPR001792">
    <property type="entry name" value="Acylphosphatase-like_dom"/>
</dbReference>
<dbReference type="Proteomes" id="UP001487740">
    <property type="component" value="Unassembled WGS sequence"/>
</dbReference>
<dbReference type="PANTHER" id="PTHR10029">
    <property type="entry name" value="ACYLPHOSPHATASE"/>
    <property type="match status" value="1"/>
</dbReference>
<dbReference type="SUPFAM" id="SSF54975">
    <property type="entry name" value="Acylphosphatase/BLUF domain-like"/>
    <property type="match status" value="1"/>
</dbReference>
<evidence type="ECO:0000256" key="4">
    <source>
        <dbReference type="ARBA" id="ARBA00047645"/>
    </source>
</evidence>
<feature type="active site" evidence="5">
    <location>
        <position position="63"/>
    </location>
</feature>
<dbReference type="PRINTS" id="PR00112">
    <property type="entry name" value="ACYLPHPHTASE"/>
</dbReference>
<dbReference type="Pfam" id="PF00708">
    <property type="entry name" value="Acylphosphatase"/>
    <property type="match status" value="1"/>
</dbReference>
<feature type="active site" evidence="5">
    <location>
        <position position="45"/>
    </location>
</feature>
<sequence>MIRHYTSNPAVSVRSASITELAMASQRLLAVDFEVFGRVQGVFFRKYTQDEGKKLGVRGWCMNTHHGTVAGQLEGPQDKVIMMKEWLQKTGSPSSRIDKAEFKNEKEIEDYSFKSFSVRH</sequence>
<keyword evidence="10" id="KW-1185">Reference proteome</keyword>
<dbReference type="EMBL" id="JARAKH010000006">
    <property type="protein sequence ID" value="KAK8403598.1"/>
    <property type="molecule type" value="Genomic_DNA"/>
</dbReference>
<evidence type="ECO:0000256" key="2">
    <source>
        <dbReference type="ARBA" id="ARBA00012150"/>
    </source>
</evidence>
<dbReference type="PROSITE" id="PS00150">
    <property type="entry name" value="ACYLPHOSPHATASE_1"/>
    <property type="match status" value="1"/>
</dbReference>
<evidence type="ECO:0000256" key="3">
    <source>
        <dbReference type="ARBA" id="ARBA00022801"/>
    </source>
</evidence>
<organism evidence="9 10">
    <name type="scientific">Scylla paramamosain</name>
    <name type="common">Mud crab</name>
    <dbReference type="NCBI Taxonomy" id="85552"/>
    <lineage>
        <taxon>Eukaryota</taxon>
        <taxon>Metazoa</taxon>
        <taxon>Ecdysozoa</taxon>
        <taxon>Arthropoda</taxon>
        <taxon>Crustacea</taxon>
        <taxon>Multicrustacea</taxon>
        <taxon>Malacostraca</taxon>
        <taxon>Eumalacostraca</taxon>
        <taxon>Eucarida</taxon>
        <taxon>Decapoda</taxon>
        <taxon>Pleocyemata</taxon>
        <taxon>Brachyura</taxon>
        <taxon>Eubrachyura</taxon>
        <taxon>Portunoidea</taxon>
        <taxon>Portunidae</taxon>
        <taxon>Portuninae</taxon>
        <taxon>Scylla</taxon>
    </lineage>
</organism>
<evidence type="ECO:0000313" key="9">
    <source>
        <dbReference type="EMBL" id="KAK8403598.1"/>
    </source>
</evidence>